<feature type="compositionally biased region" description="Basic residues" evidence="1">
    <location>
        <begin position="12"/>
        <end position="28"/>
    </location>
</feature>
<dbReference type="CDD" id="cd04659">
    <property type="entry name" value="Piwi_piwi-like_ProArk"/>
    <property type="match status" value="1"/>
</dbReference>
<feature type="region of interest" description="Disordered" evidence="1">
    <location>
        <begin position="1"/>
        <end position="35"/>
    </location>
</feature>
<evidence type="ECO:0000313" key="3">
    <source>
        <dbReference type="Proteomes" id="UP000075755"/>
    </source>
</evidence>
<dbReference type="EMBL" id="CP015009">
    <property type="protein sequence ID" value="AMS45546.1"/>
    <property type="molecule type" value="Genomic_DNA"/>
</dbReference>
<keyword evidence="2" id="KW-0614">Plasmid</keyword>
<dbReference type="AlphaFoldDB" id="A0AAC8YWV3"/>
<dbReference type="GO" id="GO:0003676">
    <property type="term" value="F:nucleic acid binding"/>
    <property type="evidence" value="ECO:0007669"/>
    <property type="project" value="InterPro"/>
</dbReference>
<dbReference type="KEGG" id="aak:AA2016_6656"/>
<dbReference type="Proteomes" id="UP000075755">
    <property type="component" value="Plasmid pAA04"/>
</dbReference>
<name>A0AAC8YWV3_AMIAI</name>
<geneLocation type="plasmid" evidence="2 3">
    <name>pAA04</name>
</geneLocation>
<accession>A0AAC8YWV3</accession>
<proteinExistence type="predicted"/>
<dbReference type="Gene3D" id="3.30.420.10">
    <property type="entry name" value="Ribonuclease H-like superfamily/Ribonuclease H"/>
    <property type="match status" value="1"/>
</dbReference>
<sequence>MMTRAKMTKSTNTKRRKGSTAGRRRTTKSRSPFEPRLTHLDEPLLEFRYGQRLAYPRDGLFLYGPVGDLGQLKAVRFGVIGTAEGVRRFNAWSKRLRGFIDVPPPGLRSRAVEPQHVPFPGFAEAFHAEWPETPSAIVSDLDADDIDKTLHLANRHEAVRKTVDLFVSRLVSENNRIEHPPAVWFVVIPEAVYELGRPKSSVRKSDRIEGSVTISQRRARQLQVQPTLFGDDEREAEVYLYATHFRRQLKARLLKERIVTQIVRETTLAPDEFRRENGMLIRRVEDAATIAWKLGTGAYYKAGGKPWQLAEVRPGVCYVGLVYKRSELTSDKRHACCAAQMFLADGEGVVFRGALGPWFQTDTKQFHLDEAAAKSLIEMVVGEYTRMHDGPPRELFIHAKSAFTDDEWGGFSGGCGEATNLVGVQIADARDDLKLFRPGNYPVIRGTALQVGERHAFLWTSGYAPRLDTYMGPETPNPVSVKVLRGDCPLKTVLEDVLGLTKINFNSCLHNDRLPVTIRFANAVGDVLISAPMDGEPKLPFKFYI</sequence>
<organism evidence="2 3">
    <name type="scientific">Aminobacter aminovorans</name>
    <name type="common">Chelatobacter heintzii</name>
    <dbReference type="NCBI Taxonomy" id="83263"/>
    <lineage>
        <taxon>Bacteria</taxon>
        <taxon>Pseudomonadati</taxon>
        <taxon>Pseudomonadota</taxon>
        <taxon>Alphaproteobacteria</taxon>
        <taxon>Hyphomicrobiales</taxon>
        <taxon>Phyllobacteriaceae</taxon>
        <taxon>Aminobacter</taxon>
    </lineage>
</organism>
<dbReference type="SUPFAM" id="SSF53098">
    <property type="entry name" value="Ribonuclease H-like"/>
    <property type="match status" value="1"/>
</dbReference>
<protein>
    <recommendedName>
        <fullName evidence="4">Piwi domain-containing protein</fullName>
    </recommendedName>
</protein>
<evidence type="ECO:0000313" key="2">
    <source>
        <dbReference type="EMBL" id="AMS45546.1"/>
    </source>
</evidence>
<dbReference type="InterPro" id="IPR036397">
    <property type="entry name" value="RNaseH_sf"/>
</dbReference>
<dbReference type="InterPro" id="IPR012337">
    <property type="entry name" value="RNaseH-like_sf"/>
</dbReference>
<evidence type="ECO:0000256" key="1">
    <source>
        <dbReference type="SAM" id="MobiDB-lite"/>
    </source>
</evidence>
<evidence type="ECO:0008006" key="4">
    <source>
        <dbReference type="Google" id="ProtNLM"/>
    </source>
</evidence>
<reference evidence="2 3" key="1">
    <citation type="submission" date="2016-03" db="EMBL/GenBank/DDBJ databases">
        <title>Complete genome of Aminobacter aminovorans KCTC 2477.</title>
        <authorList>
            <person name="Kim K.M."/>
        </authorList>
    </citation>
    <scope>NUCLEOTIDE SEQUENCE [LARGE SCALE GENOMIC DNA]</scope>
    <source>
        <strain evidence="2 3">KCTC 2477</strain>
        <plasmid evidence="2 3">pAA04</plasmid>
    </source>
</reference>
<gene>
    <name evidence="2" type="ORF">AA2016_6656</name>
</gene>